<dbReference type="InterPro" id="IPR038973">
    <property type="entry name" value="MutL/Mlh/Pms-like"/>
</dbReference>
<dbReference type="InterPro" id="IPR013507">
    <property type="entry name" value="DNA_mismatch_S5_2-like"/>
</dbReference>
<dbReference type="PROSITE" id="PS00058">
    <property type="entry name" value="DNA_MISMATCH_REPAIR_1"/>
    <property type="match status" value="1"/>
</dbReference>
<dbReference type="Proteomes" id="UP000046155">
    <property type="component" value="Unassembled WGS sequence"/>
</dbReference>
<dbReference type="GO" id="GO:0030983">
    <property type="term" value="F:mismatched DNA binding"/>
    <property type="evidence" value="ECO:0007669"/>
    <property type="project" value="InterPro"/>
</dbReference>
<dbReference type="Pfam" id="PF08676">
    <property type="entry name" value="MutL_C"/>
    <property type="match status" value="1"/>
</dbReference>
<dbReference type="FunFam" id="3.30.565.10:FF:000003">
    <property type="entry name" value="DNA mismatch repair endonuclease MutL"/>
    <property type="match status" value="1"/>
</dbReference>
<organism evidence="5 6">
    <name type="scientific">Syntrophaceticus schinkii</name>
    <dbReference type="NCBI Taxonomy" id="499207"/>
    <lineage>
        <taxon>Bacteria</taxon>
        <taxon>Bacillati</taxon>
        <taxon>Bacillota</taxon>
        <taxon>Clostridia</taxon>
        <taxon>Thermoanaerobacterales</taxon>
        <taxon>Thermoanaerobacterales Family III. Incertae Sedis</taxon>
        <taxon>Syntrophaceticus</taxon>
    </lineage>
</organism>
<evidence type="ECO:0000313" key="6">
    <source>
        <dbReference type="Proteomes" id="UP000046155"/>
    </source>
</evidence>
<dbReference type="Gene3D" id="3.30.565.10">
    <property type="entry name" value="Histidine kinase-like ATPase, C-terminal domain"/>
    <property type="match status" value="1"/>
</dbReference>
<name>A0A0B7MIM0_9FIRM</name>
<protein>
    <submittedName>
        <fullName evidence="5">DNA mismatch repair protein MutL</fullName>
    </submittedName>
</protein>
<dbReference type="InterPro" id="IPR002099">
    <property type="entry name" value="MutL/Mlh/PMS"/>
</dbReference>
<proteinExistence type="inferred from homology"/>
<dbReference type="InterPro" id="IPR042120">
    <property type="entry name" value="MutL_C_dimsub"/>
</dbReference>
<evidence type="ECO:0000256" key="2">
    <source>
        <dbReference type="ARBA" id="ARBA00022763"/>
    </source>
</evidence>
<gene>
    <name evidence="5" type="ORF">SSCH_1080002</name>
</gene>
<dbReference type="GO" id="GO:0140664">
    <property type="term" value="F:ATP-dependent DNA damage sensor activity"/>
    <property type="evidence" value="ECO:0007669"/>
    <property type="project" value="InterPro"/>
</dbReference>
<dbReference type="SUPFAM" id="SSF118116">
    <property type="entry name" value="DNA mismatch repair protein MutL"/>
    <property type="match status" value="1"/>
</dbReference>
<keyword evidence="2" id="KW-0227">DNA damage</keyword>
<sequence length="451" mass="50410">MGKIELLAQDVVNQIAAGEVVERPASVVKELIENAIDAGATQITVEIKEAGLKEIKVIDNGVGMTAQDAEVAIARHATSKIRQTDDLNQVATLGFRGEALAAISAVSRFTLLTKTADDVAGTRVIVEGGQIKEVSPVGCPRGTQILVEDLFFNSQPRRKFLKSPRSESGAIADVVTRFALGYPKVAFRYYSGKRLNLSTPGQDDLLEIASIIYGKESRGQFLQISHAEDGIEVQGIISDPGFTRASRYYQSFFVNRRLIRNYLLSRALENAYQGLVTSGHYPCAIIFLTIDPRSTDVNVHPTKSDIRFSDPQLVARILYHGIRDALADYLQQQRMPEFFLGAQAEHPQQKEHPRLQERGLHFQTAQPLIDTFEQPFSERGEMIAERQSLPDKQAFFQKMRLLGQVQGTYIIAEYGEAVFIIDQHAAHERIRYEEITANIKQKKEFFAKNIS</sequence>
<dbReference type="PANTHER" id="PTHR10073:SF12">
    <property type="entry name" value="DNA MISMATCH REPAIR PROTEIN MLH1"/>
    <property type="match status" value="1"/>
</dbReference>
<dbReference type="GO" id="GO:0016887">
    <property type="term" value="F:ATP hydrolysis activity"/>
    <property type="evidence" value="ECO:0007669"/>
    <property type="project" value="InterPro"/>
</dbReference>
<dbReference type="PANTHER" id="PTHR10073">
    <property type="entry name" value="DNA MISMATCH REPAIR PROTEIN MLH, PMS, MUTL"/>
    <property type="match status" value="1"/>
</dbReference>
<evidence type="ECO:0000256" key="1">
    <source>
        <dbReference type="ARBA" id="ARBA00006082"/>
    </source>
</evidence>
<dbReference type="GO" id="GO:0006298">
    <property type="term" value="P:mismatch repair"/>
    <property type="evidence" value="ECO:0007669"/>
    <property type="project" value="InterPro"/>
</dbReference>
<dbReference type="InterPro" id="IPR014721">
    <property type="entry name" value="Ribsml_uS5_D2-typ_fold_subgr"/>
</dbReference>
<dbReference type="SMART" id="SM01340">
    <property type="entry name" value="DNA_mis_repair"/>
    <property type="match status" value="1"/>
</dbReference>
<dbReference type="EMBL" id="CDRZ01000011">
    <property type="protein sequence ID" value="CEO87497.1"/>
    <property type="molecule type" value="Genomic_DNA"/>
</dbReference>
<evidence type="ECO:0000256" key="3">
    <source>
        <dbReference type="ARBA" id="ARBA00023204"/>
    </source>
</evidence>
<accession>A0A0B7MIM0</accession>
<evidence type="ECO:0000313" key="5">
    <source>
        <dbReference type="EMBL" id="CEO87497.1"/>
    </source>
</evidence>
<dbReference type="InterPro" id="IPR014762">
    <property type="entry name" value="DNA_mismatch_repair_CS"/>
</dbReference>
<dbReference type="RefSeq" id="WP_052835171.1">
    <property type="nucleotide sequence ID" value="NZ_CDRZ01000011.1"/>
</dbReference>
<dbReference type="Gene3D" id="3.30.230.10">
    <property type="match status" value="1"/>
</dbReference>
<dbReference type="CDD" id="cd00782">
    <property type="entry name" value="MutL_Trans"/>
    <property type="match status" value="1"/>
</dbReference>
<evidence type="ECO:0000259" key="4">
    <source>
        <dbReference type="SMART" id="SM01340"/>
    </source>
</evidence>
<dbReference type="AlphaFoldDB" id="A0A0B7MIM0"/>
<dbReference type="GO" id="GO:0032300">
    <property type="term" value="C:mismatch repair complex"/>
    <property type="evidence" value="ECO:0007669"/>
    <property type="project" value="InterPro"/>
</dbReference>
<comment type="similarity">
    <text evidence="1">Belongs to the DNA mismatch repair MutL/HexB family.</text>
</comment>
<dbReference type="GO" id="GO:0005524">
    <property type="term" value="F:ATP binding"/>
    <property type="evidence" value="ECO:0007669"/>
    <property type="project" value="InterPro"/>
</dbReference>
<dbReference type="NCBIfam" id="TIGR00585">
    <property type="entry name" value="mutl"/>
    <property type="match status" value="1"/>
</dbReference>
<keyword evidence="3" id="KW-0234">DNA repair</keyword>
<dbReference type="InterPro" id="IPR014790">
    <property type="entry name" value="MutL_C"/>
</dbReference>
<dbReference type="Pfam" id="PF13589">
    <property type="entry name" value="HATPase_c_3"/>
    <property type="match status" value="1"/>
</dbReference>
<feature type="domain" description="DNA mismatch repair protein S5" evidence="4">
    <location>
        <begin position="208"/>
        <end position="327"/>
    </location>
</feature>
<keyword evidence="6" id="KW-1185">Reference proteome</keyword>
<dbReference type="SUPFAM" id="SSF54211">
    <property type="entry name" value="Ribosomal protein S5 domain 2-like"/>
    <property type="match status" value="1"/>
</dbReference>
<dbReference type="InterPro" id="IPR020568">
    <property type="entry name" value="Ribosomal_Su5_D2-typ_SF"/>
</dbReference>
<dbReference type="Gene3D" id="3.30.1540.20">
    <property type="entry name" value="MutL, C-terminal domain, dimerisation subdomain"/>
    <property type="match status" value="1"/>
</dbReference>
<dbReference type="SUPFAM" id="SSF55874">
    <property type="entry name" value="ATPase domain of HSP90 chaperone/DNA topoisomerase II/histidine kinase"/>
    <property type="match status" value="1"/>
</dbReference>
<reference evidence="6" key="1">
    <citation type="submission" date="2015-01" db="EMBL/GenBank/DDBJ databases">
        <authorList>
            <person name="Manzoor Shahid"/>
            <person name="Zubair Saima"/>
        </authorList>
    </citation>
    <scope>NUCLEOTIDE SEQUENCE [LARGE SCALE GENOMIC DNA]</scope>
    <source>
        <strain evidence="6">Sp3</strain>
    </source>
</reference>
<dbReference type="CDD" id="cd16926">
    <property type="entry name" value="HATPase_MutL-MLH-PMS-like"/>
    <property type="match status" value="1"/>
</dbReference>
<dbReference type="InterPro" id="IPR037198">
    <property type="entry name" value="MutL_C_sf"/>
</dbReference>
<dbReference type="Pfam" id="PF01119">
    <property type="entry name" value="DNA_mis_repair"/>
    <property type="match status" value="1"/>
</dbReference>
<dbReference type="InterPro" id="IPR036890">
    <property type="entry name" value="HATPase_C_sf"/>
</dbReference>